<accession>A0A9X2S145</accession>
<dbReference type="Proteomes" id="UP001140817">
    <property type="component" value="Unassembled WGS sequence"/>
</dbReference>
<protein>
    <submittedName>
        <fullName evidence="1">Uncharacterized protein</fullName>
    </submittedName>
</protein>
<evidence type="ECO:0000313" key="2">
    <source>
        <dbReference type="Proteomes" id="UP001140817"/>
    </source>
</evidence>
<keyword evidence="2" id="KW-1185">Reference proteome</keyword>
<organism evidence="1 2">
    <name type="scientific">Terrisporobacter muris</name>
    <dbReference type="NCBI Taxonomy" id="2963284"/>
    <lineage>
        <taxon>Bacteria</taxon>
        <taxon>Bacillati</taxon>
        <taxon>Bacillota</taxon>
        <taxon>Clostridia</taxon>
        <taxon>Peptostreptococcales</taxon>
        <taxon>Peptostreptococcaceae</taxon>
        <taxon>Terrisporobacter</taxon>
    </lineage>
</organism>
<evidence type="ECO:0000313" key="1">
    <source>
        <dbReference type="EMBL" id="MCR1822434.1"/>
    </source>
</evidence>
<dbReference type="RefSeq" id="WP_257560291.1">
    <property type="nucleotide sequence ID" value="NZ_JANKBY010000055.1"/>
</dbReference>
<reference evidence="1" key="1">
    <citation type="submission" date="2022-07" db="EMBL/GenBank/DDBJ databases">
        <title>Enhanced cultured diversity of the mouse gut microbiota enables custom-made synthetic communities.</title>
        <authorList>
            <person name="Afrizal A."/>
        </authorList>
    </citation>
    <scope>NUCLEOTIDE SEQUENCE</scope>
    <source>
        <strain evidence="1">DSM 29186</strain>
    </source>
</reference>
<name>A0A9X2S145_9FIRM</name>
<comment type="caution">
    <text evidence="1">The sequence shown here is derived from an EMBL/GenBank/DDBJ whole genome shotgun (WGS) entry which is preliminary data.</text>
</comment>
<dbReference type="AlphaFoldDB" id="A0A9X2S145"/>
<gene>
    <name evidence="1" type="ORF">NSA58_06510</name>
</gene>
<dbReference type="EMBL" id="JANKBY010000055">
    <property type="protein sequence ID" value="MCR1822434.1"/>
    <property type="molecule type" value="Genomic_DNA"/>
</dbReference>
<proteinExistence type="predicted"/>
<sequence length="87" mass="10035">MNKALLTFSDGSNLIVKEGQRLIPVVSYTKDNHFEVSLDKSFEIWYHIHDGLIPGLCEFLVNSSFFYLFEDTSTVYRSDSVIKIQNI</sequence>